<comment type="caution">
    <text evidence="2">The sequence shown here is derived from an EMBL/GenBank/DDBJ whole genome shotgun (WGS) entry which is preliminary data.</text>
</comment>
<dbReference type="EMBL" id="JAZHXJ010002534">
    <property type="protein sequence ID" value="KAL1838062.1"/>
    <property type="molecule type" value="Genomic_DNA"/>
</dbReference>
<organism evidence="2 3">
    <name type="scientific">Phialemonium thermophilum</name>
    <dbReference type="NCBI Taxonomy" id="223376"/>
    <lineage>
        <taxon>Eukaryota</taxon>
        <taxon>Fungi</taxon>
        <taxon>Dikarya</taxon>
        <taxon>Ascomycota</taxon>
        <taxon>Pezizomycotina</taxon>
        <taxon>Sordariomycetes</taxon>
        <taxon>Sordariomycetidae</taxon>
        <taxon>Cephalothecales</taxon>
        <taxon>Cephalothecaceae</taxon>
        <taxon>Phialemonium</taxon>
    </lineage>
</organism>
<name>A0ABR3V8F8_9PEZI</name>
<reference evidence="2 3" key="1">
    <citation type="journal article" date="2024" name="Commun. Biol.">
        <title>Comparative genomic analysis of thermophilic fungi reveals convergent evolutionary adaptations and gene losses.</title>
        <authorList>
            <person name="Steindorff A.S."/>
            <person name="Aguilar-Pontes M.V."/>
            <person name="Robinson A.J."/>
            <person name="Andreopoulos B."/>
            <person name="LaButti K."/>
            <person name="Kuo A."/>
            <person name="Mondo S."/>
            <person name="Riley R."/>
            <person name="Otillar R."/>
            <person name="Haridas S."/>
            <person name="Lipzen A."/>
            <person name="Grimwood J."/>
            <person name="Schmutz J."/>
            <person name="Clum A."/>
            <person name="Reid I.D."/>
            <person name="Moisan M.C."/>
            <person name="Butler G."/>
            <person name="Nguyen T.T.M."/>
            <person name="Dewar K."/>
            <person name="Conant G."/>
            <person name="Drula E."/>
            <person name="Henrissat B."/>
            <person name="Hansel C."/>
            <person name="Singer S."/>
            <person name="Hutchinson M.I."/>
            <person name="de Vries R.P."/>
            <person name="Natvig D.O."/>
            <person name="Powell A.J."/>
            <person name="Tsang A."/>
            <person name="Grigoriev I.V."/>
        </authorList>
    </citation>
    <scope>NUCLEOTIDE SEQUENCE [LARGE SCALE GENOMIC DNA]</scope>
    <source>
        <strain evidence="2 3">ATCC 24622</strain>
    </source>
</reference>
<evidence type="ECO:0000313" key="3">
    <source>
        <dbReference type="Proteomes" id="UP001586593"/>
    </source>
</evidence>
<feature type="region of interest" description="Disordered" evidence="1">
    <location>
        <begin position="1"/>
        <end position="73"/>
    </location>
</feature>
<keyword evidence="3" id="KW-1185">Reference proteome</keyword>
<proteinExistence type="predicted"/>
<evidence type="ECO:0000313" key="2">
    <source>
        <dbReference type="EMBL" id="KAL1838062.1"/>
    </source>
</evidence>
<gene>
    <name evidence="2" type="ORF">VTK73DRAFT_4470</name>
</gene>
<sequence>MGSAEMQVAQIVPSKVHSISGATSRAAPAGARPPETSVCQPAARSLGPPRIQVGPWYRKRHPPNKNPIPQPATRLEPCRVGEAVRVLSPRPDVAPYLVSSRARHLQRRDKKHCVLSSSSPESFPP</sequence>
<evidence type="ECO:0000256" key="1">
    <source>
        <dbReference type="SAM" id="MobiDB-lite"/>
    </source>
</evidence>
<protein>
    <submittedName>
        <fullName evidence="2">Uncharacterized protein</fullName>
    </submittedName>
</protein>
<accession>A0ABR3V8F8</accession>
<dbReference type="Proteomes" id="UP001586593">
    <property type="component" value="Unassembled WGS sequence"/>
</dbReference>